<dbReference type="AlphaFoldDB" id="A0A089NTV4"/>
<evidence type="ECO:0000313" key="3">
    <source>
        <dbReference type="Proteomes" id="UP000029492"/>
    </source>
</evidence>
<dbReference type="EMBL" id="CP003811">
    <property type="protein sequence ID" value="AIQ89950.1"/>
    <property type="molecule type" value="Genomic_DNA"/>
</dbReference>
<proteinExistence type="predicted"/>
<protein>
    <submittedName>
        <fullName evidence="2">Protein of unassigned function</fullName>
    </submittedName>
</protein>
<dbReference type="KEGG" id="mor:MOC_2195"/>
<feature type="region of interest" description="Disordered" evidence="1">
    <location>
        <begin position="1"/>
        <end position="22"/>
    </location>
</feature>
<keyword evidence="3" id="KW-1185">Reference proteome</keyword>
<sequence>MCLFNGSGADWSHPRSRARDPRCRWPRAGAADRERVMHASRALRGFGRPIRITGPASA</sequence>
<accession>A0A089NTV4</accession>
<gene>
    <name evidence="2" type="ORF">MOC_2195</name>
</gene>
<name>A0A089NTV4_9HYPH</name>
<organism evidence="2 3">
    <name type="scientific">Methylobacterium oryzae CBMB20</name>
    <dbReference type="NCBI Taxonomy" id="693986"/>
    <lineage>
        <taxon>Bacteria</taxon>
        <taxon>Pseudomonadati</taxon>
        <taxon>Pseudomonadota</taxon>
        <taxon>Alphaproteobacteria</taxon>
        <taxon>Hyphomicrobiales</taxon>
        <taxon>Methylobacteriaceae</taxon>
        <taxon>Methylobacterium</taxon>
    </lineage>
</organism>
<dbReference type="STRING" id="693986.MOC_2195"/>
<dbReference type="HOGENOM" id="CLU_2974289_0_0_5"/>
<evidence type="ECO:0000313" key="2">
    <source>
        <dbReference type="EMBL" id="AIQ89950.1"/>
    </source>
</evidence>
<reference evidence="2 3" key="1">
    <citation type="journal article" date="2014" name="PLoS ONE">
        <title>Genome Information of Methylobacterium oryzae, a Plant-Probiotic Methylotroph in the Phyllosphere.</title>
        <authorList>
            <person name="Kwak M.J."/>
            <person name="Jeong H."/>
            <person name="Madhaiyan M."/>
            <person name="Lee Y."/>
            <person name="Sa T.M."/>
            <person name="Oh T.K."/>
            <person name="Kim J.F."/>
        </authorList>
    </citation>
    <scope>NUCLEOTIDE SEQUENCE [LARGE SCALE GENOMIC DNA]</scope>
    <source>
        <strain evidence="2 3">CBMB20</strain>
    </source>
</reference>
<dbReference type="Proteomes" id="UP000029492">
    <property type="component" value="Chromosome"/>
</dbReference>
<evidence type="ECO:0000256" key="1">
    <source>
        <dbReference type="SAM" id="MobiDB-lite"/>
    </source>
</evidence>